<feature type="binding site" evidence="2">
    <location>
        <position position="76"/>
    </location>
    <ligand>
        <name>substrate</name>
    </ligand>
</feature>
<dbReference type="NCBIfam" id="TIGR00055">
    <property type="entry name" value="uppS"/>
    <property type="match status" value="1"/>
</dbReference>
<feature type="binding site" evidence="2">
    <location>
        <begin position="197"/>
        <end position="199"/>
    </location>
    <ligand>
        <name>substrate</name>
    </ligand>
</feature>
<feature type="binding site" evidence="2">
    <location>
        <position position="74"/>
    </location>
    <ligand>
        <name>substrate</name>
    </ligand>
</feature>
<comment type="caution">
    <text evidence="3">The sequence shown here is derived from an EMBL/GenBank/DDBJ whole genome shotgun (WGS) entry which is preliminary data.</text>
</comment>
<dbReference type="Proteomes" id="UP000617951">
    <property type="component" value="Unassembled WGS sequence"/>
</dbReference>
<feature type="binding site" evidence="2">
    <location>
        <begin position="70"/>
        <end position="72"/>
    </location>
    <ligand>
        <name>substrate</name>
    </ligand>
</feature>
<keyword evidence="2" id="KW-0479">Metal-binding</keyword>
<reference evidence="3" key="1">
    <citation type="submission" date="2020-08" db="EMBL/GenBank/DDBJ databases">
        <title>Genome public.</title>
        <authorList>
            <person name="Liu C."/>
            <person name="Sun Q."/>
        </authorList>
    </citation>
    <scope>NUCLEOTIDE SEQUENCE</scope>
    <source>
        <strain evidence="3">NSJ-63</strain>
    </source>
</reference>
<dbReference type="PANTHER" id="PTHR10291">
    <property type="entry name" value="DEHYDRODOLICHYL DIPHOSPHATE SYNTHASE FAMILY MEMBER"/>
    <property type="match status" value="1"/>
</dbReference>
<feature type="binding site" evidence="2">
    <location>
        <position position="191"/>
    </location>
    <ligand>
        <name>substrate</name>
    </ligand>
</feature>
<dbReference type="InterPro" id="IPR001441">
    <property type="entry name" value="UPP_synth-like"/>
</dbReference>
<organism evidence="3 4">
    <name type="scientific">Guopingia tenuis</name>
    <dbReference type="NCBI Taxonomy" id="2763656"/>
    <lineage>
        <taxon>Bacteria</taxon>
        <taxon>Bacillati</taxon>
        <taxon>Bacillota</taxon>
        <taxon>Clostridia</taxon>
        <taxon>Christensenellales</taxon>
        <taxon>Christensenellaceae</taxon>
        <taxon>Guopingia</taxon>
    </lineage>
</organism>
<feature type="binding site" evidence="2">
    <location>
        <begin position="26"/>
        <end position="29"/>
    </location>
    <ligand>
        <name>substrate</name>
    </ligand>
</feature>
<keyword evidence="4" id="KW-1185">Reference proteome</keyword>
<dbReference type="GO" id="GO:0045547">
    <property type="term" value="F:ditrans,polycis-polyprenyl diphosphate synthase [(2E,6E)-farnesyl diphosphate specific] activity"/>
    <property type="evidence" value="ECO:0007669"/>
    <property type="project" value="TreeGrafter"/>
</dbReference>
<comment type="cofactor">
    <cofactor evidence="2">
        <name>Mg(2+)</name>
        <dbReference type="ChEBI" id="CHEBI:18420"/>
    </cofactor>
    <text evidence="2">Binds 2 magnesium ions per subunit.</text>
</comment>
<dbReference type="RefSeq" id="WP_249279586.1">
    <property type="nucleotide sequence ID" value="NZ_JACRSS010000001.1"/>
</dbReference>
<dbReference type="Gene3D" id="3.40.1180.10">
    <property type="entry name" value="Decaprenyl diphosphate synthase-like"/>
    <property type="match status" value="1"/>
</dbReference>
<dbReference type="Pfam" id="PF01255">
    <property type="entry name" value="Prenyltransf"/>
    <property type="match status" value="1"/>
</dbReference>
<gene>
    <name evidence="3" type="ORF">H8693_02050</name>
</gene>
<dbReference type="NCBIfam" id="NF011405">
    <property type="entry name" value="PRK14830.1"/>
    <property type="match status" value="1"/>
</dbReference>
<evidence type="ECO:0000256" key="1">
    <source>
        <dbReference type="ARBA" id="ARBA00022679"/>
    </source>
</evidence>
<feature type="binding site" evidence="2">
    <location>
        <position position="25"/>
    </location>
    <ligand>
        <name>Mg(2+)</name>
        <dbReference type="ChEBI" id="CHEBI:18420"/>
    </ligand>
</feature>
<comment type="function">
    <text evidence="2">Catalyzes the condensation of isopentenyl diphosphate (IPP) with allylic pyrophosphates generating different type of terpenoids.</text>
</comment>
<comment type="similarity">
    <text evidence="2">Belongs to the UPP synthase family.</text>
</comment>
<dbReference type="EC" id="2.5.1.-" evidence="2"/>
<dbReference type="GO" id="GO:0016094">
    <property type="term" value="P:polyprenol biosynthetic process"/>
    <property type="evidence" value="ECO:0007669"/>
    <property type="project" value="TreeGrafter"/>
</dbReference>
<dbReference type="HAMAP" id="MF_01139">
    <property type="entry name" value="ISPT"/>
    <property type="match status" value="1"/>
</dbReference>
<dbReference type="FunFam" id="3.40.1180.10:FF:000001">
    <property type="entry name" value="(2E,6E)-farnesyl-diphosphate-specific ditrans,polycis-undecaprenyl-diphosphate synthase"/>
    <property type="match status" value="1"/>
</dbReference>
<keyword evidence="1 2" id="KW-0808">Transferase</keyword>
<feature type="binding site" evidence="2">
    <location>
        <position position="42"/>
    </location>
    <ligand>
        <name>substrate</name>
    </ligand>
</feature>
<dbReference type="GO" id="GO:0000287">
    <property type="term" value="F:magnesium ion binding"/>
    <property type="evidence" value="ECO:0007669"/>
    <property type="project" value="UniProtKB-UniRule"/>
</dbReference>
<feature type="active site" evidence="2">
    <location>
        <position position="25"/>
    </location>
</feature>
<evidence type="ECO:0000256" key="2">
    <source>
        <dbReference type="HAMAP-Rule" id="MF_01139"/>
    </source>
</evidence>
<dbReference type="PANTHER" id="PTHR10291:SF0">
    <property type="entry name" value="DEHYDRODOLICHYL DIPHOSPHATE SYNTHASE 2"/>
    <property type="match status" value="1"/>
</dbReference>
<evidence type="ECO:0000313" key="3">
    <source>
        <dbReference type="EMBL" id="MBC8537713.1"/>
    </source>
</evidence>
<dbReference type="SUPFAM" id="SSF64005">
    <property type="entry name" value="Undecaprenyl diphosphate synthase"/>
    <property type="match status" value="1"/>
</dbReference>
<comment type="subunit">
    <text evidence="2">Homodimer.</text>
</comment>
<dbReference type="AlphaFoldDB" id="A0A926DFI1"/>
<dbReference type="CDD" id="cd00475">
    <property type="entry name" value="Cis_IPPS"/>
    <property type="match status" value="1"/>
</dbReference>
<feature type="binding site" evidence="2">
    <location>
        <position position="38"/>
    </location>
    <ligand>
        <name>substrate</name>
    </ligand>
</feature>
<feature type="binding site" evidence="2">
    <location>
        <position position="30"/>
    </location>
    <ligand>
        <name>substrate</name>
    </ligand>
</feature>
<feature type="binding site" evidence="2">
    <location>
        <position position="210"/>
    </location>
    <ligand>
        <name>Mg(2+)</name>
        <dbReference type="ChEBI" id="CHEBI:18420"/>
    </ligand>
</feature>
<protein>
    <recommendedName>
        <fullName evidence="2">Isoprenyl transferase</fullName>
        <ecNumber evidence="2">2.5.1.-</ecNumber>
    </recommendedName>
</protein>
<dbReference type="InterPro" id="IPR036424">
    <property type="entry name" value="UPP_synth-like_sf"/>
</dbReference>
<feature type="active site" description="Proton acceptor" evidence="2">
    <location>
        <position position="73"/>
    </location>
</feature>
<dbReference type="EMBL" id="JACRSS010000001">
    <property type="protein sequence ID" value="MBC8537713.1"/>
    <property type="molecule type" value="Genomic_DNA"/>
</dbReference>
<evidence type="ECO:0000313" key="4">
    <source>
        <dbReference type="Proteomes" id="UP000617951"/>
    </source>
</evidence>
<sequence length="244" mass="27795">MAKANVDFSAIDREKLPKHVAIIMDGNGRWAKKRMMPRSFGHRAGMERVKDIVRMSSDIGISALTLYAFSTENWKRPKEEVGVLMSLLIEYLRRELGELLKEGVRFRFVGMRDRLPAEVQSILDEAMESTKDNTGMDLCVLVNYGSRAEIVEAARLAAEEYAAGKISEVNAEEFEKHLMTAGLPDPDFVIRTSGEQRISNLLLYQIAYAELYFTDVAWPDFDEKEYLAALQQFAGRNRRFGDIK</sequence>
<keyword evidence="2" id="KW-0460">Magnesium</keyword>
<accession>A0A926DFI1</accession>
<name>A0A926DFI1_9FIRM</name>
<proteinExistence type="inferred from homology"/>